<dbReference type="EMBL" id="JAUEPR010000026">
    <property type="protein sequence ID" value="KAK0474524.1"/>
    <property type="molecule type" value="Genomic_DNA"/>
</dbReference>
<accession>A0AA39U9S3</accession>
<dbReference type="AlphaFoldDB" id="A0AA39U9S3"/>
<evidence type="ECO:0000256" key="1">
    <source>
        <dbReference type="SAM" id="Coils"/>
    </source>
</evidence>
<reference evidence="2" key="1">
    <citation type="submission" date="2023-06" db="EMBL/GenBank/DDBJ databases">
        <authorList>
            <consortium name="Lawrence Berkeley National Laboratory"/>
            <person name="Ahrendt S."/>
            <person name="Sahu N."/>
            <person name="Indic B."/>
            <person name="Wong-Bajracharya J."/>
            <person name="Merenyi Z."/>
            <person name="Ke H.-M."/>
            <person name="Monk M."/>
            <person name="Kocsube S."/>
            <person name="Drula E."/>
            <person name="Lipzen A."/>
            <person name="Balint B."/>
            <person name="Henrissat B."/>
            <person name="Andreopoulos B."/>
            <person name="Martin F.M."/>
            <person name="Harder C.B."/>
            <person name="Rigling D."/>
            <person name="Ford K.L."/>
            <person name="Foster G.D."/>
            <person name="Pangilinan J."/>
            <person name="Papanicolaou A."/>
            <person name="Barry K."/>
            <person name="LaButti K."/>
            <person name="Viragh M."/>
            <person name="Koriabine M."/>
            <person name="Yan M."/>
            <person name="Riley R."/>
            <person name="Champramary S."/>
            <person name="Plett K.L."/>
            <person name="Tsai I.J."/>
            <person name="Slot J."/>
            <person name="Sipos G."/>
            <person name="Plett J."/>
            <person name="Nagy L.G."/>
            <person name="Grigoriev I.V."/>
        </authorList>
    </citation>
    <scope>NUCLEOTIDE SEQUENCE</scope>
    <source>
        <strain evidence="2">ICMP 16352</strain>
    </source>
</reference>
<gene>
    <name evidence="2" type="ORF">IW261DRAFT_1568511</name>
</gene>
<organism evidence="2 3">
    <name type="scientific">Armillaria novae-zelandiae</name>
    <dbReference type="NCBI Taxonomy" id="153914"/>
    <lineage>
        <taxon>Eukaryota</taxon>
        <taxon>Fungi</taxon>
        <taxon>Dikarya</taxon>
        <taxon>Basidiomycota</taxon>
        <taxon>Agaricomycotina</taxon>
        <taxon>Agaricomycetes</taxon>
        <taxon>Agaricomycetidae</taxon>
        <taxon>Agaricales</taxon>
        <taxon>Marasmiineae</taxon>
        <taxon>Physalacriaceae</taxon>
        <taxon>Armillaria</taxon>
    </lineage>
</organism>
<proteinExistence type="predicted"/>
<name>A0AA39U9S3_9AGAR</name>
<feature type="coiled-coil region" evidence="1">
    <location>
        <begin position="21"/>
        <end position="55"/>
    </location>
</feature>
<protein>
    <submittedName>
        <fullName evidence="2">Uncharacterized protein</fullName>
    </submittedName>
</protein>
<sequence>MSFFQYTLDLSRELARDTCWLEEVTGNVKALEAEVDKLNEEYNAAMKRVANQESNIVEHPAKRRRAIHTAPSDCDRVKKTSKRIKRNRRHVVFVQPLVAEVPLPEGVSTSTSTSPAFYHVSTAMNPGRTVLYPLFLEVIFLS</sequence>
<evidence type="ECO:0000313" key="2">
    <source>
        <dbReference type="EMBL" id="KAK0474524.1"/>
    </source>
</evidence>
<dbReference type="Proteomes" id="UP001175227">
    <property type="component" value="Unassembled WGS sequence"/>
</dbReference>
<comment type="caution">
    <text evidence="2">The sequence shown here is derived from an EMBL/GenBank/DDBJ whole genome shotgun (WGS) entry which is preliminary data.</text>
</comment>
<evidence type="ECO:0000313" key="3">
    <source>
        <dbReference type="Proteomes" id="UP001175227"/>
    </source>
</evidence>
<keyword evidence="1" id="KW-0175">Coiled coil</keyword>
<keyword evidence="3" id="KW-1185">Reference proteome</keyword>